<dbReference type="Proteomes" id="UP000054248">
    <property type="component" value="Unassembled WGS sequence"/>
</dbReference>
<feature type="domain" description="Helicase C-terminal" evidence="11">
    <location>
        <begin position="191"/>
        <end position="348"/>
    </location>
</feature>
<dbReference type="HOGENOM" id="CLU_001103_9_3_1"/>
<evidence type="ECO:0000256" key="6">
    <source>
        <dbReference type="ARBA" id="ARBA00023125"/>
    </source>
</evidence>
<feature type="domain" description="Helicase ATP-binding" evidence="10">
    <location>
        <begin position="1"/>
        <end position="159"/>
    </location>
</feature>
<dbReference type="InterPro" id="IPR002464">
    <property type="entry name" value="DNA/RNA_helicase_DEAH_CS"/>
</dbReference>
<evidence type="ECO:0000256" key="7">
    <source>
        <dbReference type="ARBA" id="ARBA00023242"/>
    </source>
</evidence>
<dbReference type="Gene3D" id="3.40.50.300">
    <property type="entry name" value="P-loop containing nucleotide triphosphate hydrolases"/>
    <property type="match status" value="2"/>
</dbReference>
<keyword evidence="7 9" id="KW-0539">Nucleus</keyword>
<dbReference type="GO" id="GO:0005737">
    <property type="term" value="C:cytoplasm"/>
    <property type="evidence" value="ECO:0007669"/>
    <property type="project" value="TreeGrafter"/>
</dbReference>
<dbReference type="NCBIfam" id="TIGR00614">
    <property type="entry name" value="recQ_fam"/>
    <property type="match status" value="1"/>
</dbReference>
<dbReference type="AlphaFoldDB" id="A0A0C3LH46"/>
<dbReference type="GO" id="GO:0000724">
    <property type="term" value="P:double-strand break repair via homologous recombination"/>
    <property type="evidence" value="ECO:0007669"/>
    <property type="project" value="TreeGrafter"/>
</dbReference>
<keyword evidence="13" id="KW-1185">Reference proteome</keyword>
<reference evidence="13" key="2">
    <citation type="submission" date="2015-01" db="EMBL/GenBank/DDBJ databases">
        <title>Evolutionary Origins and Diversification of the Mycorrhizal Mutualists.</title>
        <authorList>
            <consortium name="DOE Joint Genome Institute"/>
            <consortium name="Mycorrhizal Genomics Consortium"/>
            <person name="Kohler A."/>
            <person name="Kuo A."/>
            <person name="Nagy L.G."/>
            <person name="Floudas D."/>
            <person name="Copeland A."/>
            <person name="Barry K.W."/>
            <person name="Cichocki N."/>
            <person name="Veneault-Fourrey C."/>
            <person name="LaButti K."/>
            <person name="Lindquist E.A."/>
            <person name="Lipzen A."/>
            <person name="Lundell T."/>
            <person name="Morin E."/>
            <person name="Murat C."/>
            <person name="Riley R."/>
            <person name="Ohm R."/>
            <person name="Sun H."/>
            <person name="Tunlid A."/>
            <person name="Henrissat B."/>
            <person name="Grigoriev I.V."/>
            <person name="Hibbett D.S."/>
            <person name="Martin F."/>
        </authorList>
    </citation>
    <scope>NUCLEOTIDE SEQUENCE [LARGE SCALE GENOMIC DNA]</scope>
    <source>
        <strain evidence="13">MUT 4182</strain>
    </source>
</reference>
<sequence>MGKSLCFQIPAVADRHGITIVISPLLALMKNQVAKLQELGVPAVSFTSETLPQERAAIVKDLESGHPGSRLLYITPEKLMSSDFCALLTRAYEQRELSRLVIDEAHCISEWGHDFRAEYRKLGTFRDRFPDVPIMALTASATPMVQDDIVKNLKMSKDHLFKVVHPFNRENLFYEVRYLPFLPAPDSQFAAIHDYISDLTRKRGFPSCGIIYARTRQTCDELAEFLRGKGMHARPYHRGVPRVRLDATLRDWSEGDRCDVVVATVCFGMGIDKADVRYIIHFDLPQSFEGYYQETGRAGRDGLPSKCIIYYSREDVVKIKKLVRNGHAARERRNLQIGGVPPSQRAPDSLDQLIRFCESADQCRHVNICRYFGENVDTSDPEVLARYCNRMCDVCKYPEKTKKNKAALSSDDFISTQRPMLEREATTNANDLDEEDDDGYPVMRVQANGMSSLGQSWMQTSTSTVHSNP</sequence>
<name>A0A0C3LH46_9AGAM</name>
<dbReference type="PROSITE" id="PS51192">
    <property type="entry name" value="HELICASE_ATP_BIND_1"/>
    <property type="match status" value="1"/>
</dbReference>
<evidence type="ECO:0000256" key="8">
    <source>
        <dbReference type="ARBA" id="ARBA00034617"/>
    </source>
</evidence>
<evidence type="ECO:0000313" key="13">
    <source>
        <dbReference type="Proteomes" id="UP000054248"/>
    </source>
</evidence>
<keyword evidence="5 9" id="KW-0067">ATP-binding</keyword>
<dbReference type="GO" id="GO:0016887">
    <property type="term" value="F:ATP hydrolysis activity"/>
    <property type="evidence" value="ECO:0007669"/>
    <property type="project" value="RHEA"/>
</dbReference>
<accession>A0A0C3LH46</accession>
<dbReference type="CDD" id="cd17920">
    <property type="entry name" value="DEXHc_RecQ"/>
    <property type="match status" value="1"/>
</dbReference>
<feature type="non-terminal residue" evidence="12">
    <location>
        <position position="469"/>
    </location>
</feature>
<dbReference type="GO" id="GO:0043138">
    <property type="term" value="F:3'-5' DNA helicase activity"/>
    <property type="evidence" value="ECO:0007669"/>
    <property type="project" value="UniProtKB-EC"/>
</dbReference>
<protein>
    <recommendedName>
        <fullName evidence="9">ATP-dependent DNA helicase</fullName>
        <ecNumber evidence="9">5.6.2.4</ecNumber>
    </recommendedName>
</protein>
<evidence type="ECO:0000259" key="11">
    <source>
        <dbReference type="PROSITE" id="PS51194"/>
    </source>
</evidence>
<evidence type="ECO:0000259" key="10">
    <source>
        <dbReference type="PROSITE" id="PS51192"/>
    </source>
</evidence>
<dbReference type="GO" id="GO:0009378">
    <property type="term" value="F:four-way junction helicase activity"/>
    <property type="evidence" value="ECO:0007669"/>
    <property type="project" value="TreeGrafter"/>
</dbReference>
<dbReference type="GO" id="GO:0005524">
    <property type="term" value="F:ATP binding"/>
    <property type="evidence" value="ECO:0007669"/>
    <property type="project" value="UniProtKB-KW"/>
</dbReference>
<dbReference type="PANTHER" id="PTHR13710">
    <property type="entry name" value="DNA HELICASE RECQ FAMILY MEMBER"/>
    <property type="match status" value="1"/>
</dbReference>
<evidence type="ECO:0000256" key="5">
    <source>
        <dbReference type="ARBA" id="ARBA00022840"/>
    </source>
</evidence>
<dbReference type="Pfam" id="PF00271">
    <property type="entry name" value="Helicase_C"/>
    <property type="match status" value="1"/>
</dbReference>
<dbReference type="GO" id="GO:0003677">
    <property type="term" value="F:DNA binding"/>
    <property type="evidence" value="ECO:0007669"/>
    <property type="project" value="UniProtKB-KW"/>
</dbReference>
<dbReference type="PANTHER" id="PTHR13710:SF152">
    <property type="entry name" value="ATP-DEPENDENT DNA HELICASE Q5"/>
    <property type="match status" value="1"/>
</dbReference>
<gene>
    <name evidence="12" type="ORF">M407DRAFT_219952</name>
</gene>
<evidence type="ECO:0000256" key="3">
    <source>
        <dbReference type="ARBA" id="ARBA00022801"/>
    </source>
</evidence>
<dbReference type="InterPro" id="IPR011545">
    <property type="entry name" value="DEAD/DEAH_box_helicase_dom"/>
</dbReference>
<evidence type="ECO:0000256" key="4">
    <source>
        <dbReference type="ARBA" id="ARBA00022806"/>
    </source>
</evidence>
<comment type="catalytic activity">
    <reaction evidence="8 9">
        <text>Couples ATP hydrolysis with the unwinding of duplex DNA by translocating in the 3'-5' direction.</text>
        <dbReference type="EC" id="5.6.2.4"/>
    </reaction>
</comment>
<dbReference type="InterPro" id="IPR014001">
    <property type="entry name" value="Helicase_ATP-bd"/>
</dbReference>
<comment type="catalytic activity">
    <reaction evidence="9">
        <text>ATP + H2O = ADP + phosphate + H(+)</text>
        <dbReference type="Rhea" id="RHEA:13065"/>
        <dbReference type="ChEBI" id="CHEBI:15377"/>
        <dbReference type="ChEBI" id="CHEBI:15378"/>
        <dbReference type="ChEBI" id="CHEBI:30616"/>
        <dbReference type="ChEBI" id="CHEBI:43474"/>
        <dbReference type="ChEBI" id="CHEBI:456216"/>
    </reaction>
</comment>
<dbReference type="SMART" id="SM00490">
    <property type="entry name" value="HELICc"/>
    <property type="match status" value="1"/>
</dbReference>
<dbReference type="InterPro" id="IPR027417">
    <property type="entry name" value="P-loop_NTPase"/>
</dbReference>
<dbReference type="OrthoDB" id="10261556at2759"/>
<evidence type="ECO:0000256" key="9">
    <source>
        <dbReference type="RuleBase" id="RU364117"/>
    </source>
</evidence>
<dbReference type="SMART" id="SM00487">
    <property type="entry name" value="DEXDc"/>
    <property type="match status" value="1"/>
</dbReference>
<dbReference type="Pfam" id="PF16124">
    <property type="entry name" value="RecQ_Zn_bind"/>
    <property type="match status" value="1"/>
</dbReference>
<dbReference type="InterPro" id="IPR032284">
    <property type="entry name" value="RecQ_Zn-bd"/>
</dbReference>
<dbReference type="InterPro" id="IPR001650">
    <property type="entry name" value="Helicase_C-like"/>
</dbReference>
<dbReference type="GO" id="GO:0005634">
    <property type="term" value="C:nucleus"/>
    <property type="evidence" value="ECO:0007669"/>
    <property type="project" value="UniProtKB-SubCell"/>
</dbReference>
<keyword evidence="6" id="KW-0238">DNA-binding</keyword>
<keyword evidence="3 9" id="KW-0378">Hydrolase</keyword>
<evidence type="ECO:0000256" key="1">
    <source>
        <dbReference type="ARBA" id="ARBA00005446"/>
    </source>
</evidence>
<dbReference type="PROSITE" id="PS00690">
    <property type="entry name" value="DEAH_ATP_HELICASE"/>
    <property type="match status" value="1"/>
</dbReference>
<dbReference type="GO" id="GO:0005694">
    <property type="term" value="C:chromosome"/>
    <property type="evidence" value="ECO:0007669"/>
    <property type="project" value="TreeGrafter"/>
</dbReference>
<dbReference type="Pfam" id="PF00270">
    <property type="entry name" value="DEAD"/>
    <property type="match status" value="1"/>
</dbReference>
<reference evidence="12 13" key="1">
    <citation type="submission" date="2014-04" db="EMBL/GenBank/DDBJ databases">
        <authorList>
            <consortium name="DOE Joint Genome Institute"/>
            <person name="Kuo A."/>
            <person name="Girlanda M."/>
            <person name="Perotto S."/>
            <person name="Kohler A."/>
            <person name="Nagy L.G."/>
            <person name="Floudas D."/>
            <person name="Copeland A."/>
            <person name="Barry K.W."/>
            <person name="Cichocki N."/>
            <person name="Veneault-Fourrey C."/>
            <person name="LaButti K."/>
            <person name="Lindquist E.A."/>
            <person name="Lipzen A."/>
            <person name="Lundell T."/>
            <person name="Morin E."/>
            <person name="Murat C."/>
            <person name="Sun H."/>
            <person name="Tunlid A."/>
            <person name="Henrissat B."/>
            <person name="Grigoriev I.V."/>
            <person name="Hibbett D.S."/>
            <person name="Martin F."/>
            <person name="Nordberg H.P."/>
            <person name="Cantor M.N."/>
            <person name="Hua S.X."/>
        </authorList>
    </citation>
    <scope>NUCLEOTIDE SEQUENCE [LARGE SCALE GENOMIC DNA]</scope>
    <source>
        <strain evidence="12 13">MUT 4182</strain>
    </source>
</reference>
<comment type="similarity">
    <text evidence="1 9">Belongs to the helicase family. RecQ subfamily.</text>
</comment>
<dbReference type="EMBL" id="KN823162">
    <property type="protein sequence ID" value="KIO20767.1"/>
    <property type="molecule type" value="Genomic_DNA"/>
</dbReference>
<comment type="subcellular location">
    <subcellularLocation>
        <location evidence="9">Nucleus</location>
    </subcellularLocation>
</comment>
<organism evidence="12 13">
    <name type="scientific">Tulasnella calospora MUT 4182</name>
    <dbReference type="NCBI Taxonomy" id="1051891"/>
    <lineage>
        <taxon>Eukaryota</taxon>
        <taxon>Fungi</taxon>
        <taxon>Dikarya</taxon>
        <taxon>Basidiomycota</taxon>
        <taxon>Agaricomycotina</taxon>
        <taxon>Agaricomycetes</taxon>
        <taxon>Cantharellales</taxon>
        <taxon>Tulasnellaceae</taxon>
        <taxon>Tulasnella</taxon>
    </lineage>
</organism>
<dbReference type="SUPFAM" id="SSF52540">
    <property type="entry name" value="P-loop containing nucleoside triphosphate hydrolases"/>
    <property type="match status" value="1"/>
</dbReference>
<evidence type="ECO:0000313" key="12">
    <source>
        <dbReference type="EMBL" id="KIO20767.1"/>
    </source>
</evidence>
<keyword evidence="4 9" id="KW-0347">Helicase</keyword>
<dbReference type="EC" id="5.6.2.4" evidence="9"/>
<proteinExistence type="inferred from homology"/>
<keyword evidence="2 9" id="KW-0547">Nucleotide-binding</keyword>
<evidence type="ECO:0000256" key="2">
    <source>
        <dbReference type="ARBA" id="ARBA00022741"/>
    </source>
</evidence>
<dbReference type="STRING" id="1051891.A0A0C3LH46"/>
<dbReference type="InterPro" id="IPR004589">
    <property type="entry name" value="DNA_helicase_ATP-dep_RecQ"/>
</dbReference>
<dbReference type="PROSITE" id="PS51194">
    <property type="entry name" value="HELICASE_CTER"/>
    <property type="match status" value="1"/>
</dbReference>